<feature type="chain" id="PRO_5012892243" description="Apple domain-containing protein" evidence="1">
    <location>
        <begin position="21"/>
        <end position="228"/>
    </location>
</feature>
<dbReference type="PANTHER" id="PTHR36578:SF1">
    <property type="entry name" value="APPLE DOMAIN-CONTAINING PROTEIN"/>
    <property type="match status" value="1"/>
</dbReference>
<evidence type="ECO:0000313" key="2">
    <source>
        <dbReference type="EMBL" id="ORY09824.1"/>
    </source>
</evidence>
<dbReference type="OrthoDB" id="271448at2759"/>
<name>A0A1Y1ZHZ7_9PLEO</name>
<reference evidence="2 3" key="1">
    <citation type="submission" date="2016-07" db="EMBL/GenBank/DDBJ databases">
        <title>Pervasive Adenine N6-methylation of Active Genes in Fungi.</title>
        <authorList>
            <consortium name="DOE Joint Genome Institute"/>
            <person name="Mondo S.J."/>
            <person name="Dannebaum R.O."/>
            <person name="Kuo R.C."/>
            <person name="Labutti K."/>
            <person name="Haridas S."/>
            <person name="Kuo A."/>
            <person name="Salamov A."/>
            <person name="Ahrendt S.R."/>
            <person name="Lipzen A."/>
            <person name="Sullivan W."/>
            <person name="Andreopoulos W.B."/>
            <person name="Clum A."/>
            <person name="Lindquist E."/>
            <person name="Daum C."/>
            <person name="Ramamoorthy G.K."/>
            <person name="Gryganskyi A."/>
            <person name="Culley D."/>
            <person name="Magnuson J.K."/>
            <person name="James T.Y."/>
            <person name="O'Malley M.A."/>
            <person name="Stajich J.E."/>
            <person name="Spatafora J.W."/>
            <person name="Visel A."/>
            <person name="Grigoriev I.V."/>
        </authorList>
    </citation>
    <scope>NUCLEOTIDE SEQUENCE [LARGE SCALE GENOMIC DNA]</scope>
    <source>
        <strain evidence="2 3">CBS 115471</strain>
    </source>
</reference>
<keyword evidence="3" id="KW-1185">Reference proteome</keyword>
<dbReference type="STRING" id="1231657.A0A1Y1ZHZ7"/>
<proteinExistence type="predicted"/>
<accession>A0A1Y1ZHZ7</accession>
<feature type="signal peptide" evidence="1">
    <location>
        <begin position="1"/>
        <end position="20"/>
    </location>
</feature>
<protein>
    <recommendedName>
        <fullName evidence="4">Apple domain-containing protein</fullName>
    </recommendedName>
</protein>
<evidence type="ECO:0000313" key="3">
    <source>
        <dbReference type="Proteomes" id="UP000193144"/>
    </source>
</evidence>
<dbReference type="AlphaFoldDB" id="A0A1Y1ZHZ7"/>
<keyword evidence="1" id="KW-0732">Signal</keyword>
<evidence type="ECO:0000256" key="1">
    <source>
        <dbReference type="SAM" id="SignalP"/>
    </source>
</evidence>
<sequence>MLSFHLVALFGAALLTQTHGLNVNQDDVNQDDVTANYAQVTNRAFIPPEGKGGPSAVITVTVAPNPTADCAIRDSAFKNPLADTAESFLKSNTFSAPAKTANPPRNYTQVFTNLHSSSAGPGFLATHQLGIYNPMACAAKCDAEPDCLAFNIFFERNPMRYLAKQCPDAPSVTLIKCALWAERLSEKGATNHGYNDFYFTVAIAGSNGYNKGVKKASQGYDEPSQRER</sequence>
<dbReference type="EMBL" id="MCFA01000081">
    <property type="protein sequence ID" value="ORY09824.1"/>
    <property type="molecule type" value="Genomic_DNA"/>
</dbReference>
<evidence type="ECO:0008006" key="4">
    <source>
        <dbReference type="Google" id="ProtNLM"/>
    </source>
</evidence>
<gene>
    <name evidence="2" type="ORF">BCR34DRAFT_602547</name>
</gene>
<dbReference type="Proteomes" id="UP000193144">
    <property type="component" value="Unassembled WGS sequence"/>
</dbReference>
<dbReference type="PANTHER" id="PTHR36578">
    <property type="entry name" value="CHROMOSOME 15, WHOLE GENOME SHOTGUN SEQUENCE"/>
    <property type="match status" value="1"/>
</dbReference>
<organism evidence="2 3">
    <name type="scientific">Clohesyomyces aquaticus</name>
    <dbReference type="NCBI Taxonomy" id="1231657"/>
    <lineage>
        <taxon>Eukaryota</taxon>
        <taxon>Fungi</taxon>
        <taxon>Dikarya</taxon>
        <taxon>Ascomycota</taxon>
        <taxon>Pezizomycotina</taxon>
        <taxon>Dothideomycetes</taxon>
        <taxon>Pleosporomycetidae</taxon>
        <taxon>Pleosporales</taxon>
        <taxon>Lindgomycetaceae</taxon>
        <taxon>Clohesyomyces</taxon>
    </lineage>
</organism>
<comment type="caution">
    <text evidence="2">The sequence shown here is derived from an EMBL/GenBank/DDBJ whole genome shotgun (WGS) entry which is preliminary data.</text>
</comment>